<dbReference type="EMBL" id="JBEAFC010000013">
    <property type="protein sequence ID" value="KAL1534126.1"/>
    <property type="molecule type" value="Genomic_DNA"/>
</dbReference>
<dbReference type="AlphaFoldDB" id="A0ABD1FQK2"/>
<proteinExistence type="predicted"/>
<feature type="compositionally biased region" description="Basic and acidic residues" evidence="1">
    <location>
        <begin position="47"/>
        <end position="56"/>
    </location>
</feature>
<evidence type="ECO:0000256" key="1">
    <source>
        <dbReference type="SAM" id="MobiDB-lite"/>
    </source>
</evidence>
<reference evidence="2 3" key="1">
    <citation type="submission" date="2024-06" db="EMBL/GenBank/DDBJ databases">
        <title>A chromosome level genome sequence of Diviner's sage (Salvia divinorum).</title>
        <authorList>
            <person name="Ford S.A."/>
            <person name="Ro D.-K."/>
            <person name="Ness R.W."/>
            <person name="Phillips M.A."/>
        </authorList>
    </citation>
    <scope>NUCLEOTIDE SEQUENCE [LARGE SCALE GENOMIC DNA]</scope>
    <source>
        <strain evidence="2">SAF-2024a</strain>
        <tissue evidence="2">Leaf</tissue>
    </source>
</reference>
<organism evidence="2 3">
    <name type="scientific">Salvia divinorum</name>
    <name type="common">Maria pastora</name>
    <name type="synonym">Diviner's sage</name>
    <dbReference type="NCBI Taxonomy" id="28513"/>
    <lineage>
        <taxon>Eukaryota</taxon>
        <taxon>Viridiplantae</taxon>
        <taxon>Streptophyta</taxon>
        <taxon>Embryophyta</taxon>
        <taxon>Tracheophyta</taxon>
        <taxon>Spermatophyta</taxon>
        <taxon>Magnoliopsida</taxon>
        <taxon>eudicotyledons</taxon>
        <taxon>Gunneridae</taxon>
        <taxon>Pentapetalae</taxon>
        <taxon>asterids</taxon>
        <taxon>lamiids</taxon>
        <taxon>Lamiales</taxon>
        <taxon>Lamiaceae</taxon>
        <taxon>Nepetoideae</taxon>
        <taxon>Mentheae</taxon>
        <taxon>Salviinae</taxon>
        <taxon>Salvia</taxon>
        <taxon>Salvia subgen. Calosphace</taxon>
    </lineage>
</organism>
<dbReference type="Proteomes" id="UP001567538">
    <property type="component" value="Unassembled WGS sequence"/>
</dbReference>
<feature type="region of interest" description="Disordered" evidence="1">
    <location>
        <begin position="34"/>
        <end position="62"/>
    </location>
</feature>
<name>A0ABD1FQK2_SALDI</name>
<protein>
    <submittedName>
        <fullName evidence="2">Uncharacterized protein</fullName>
    </submittedName>
</protein>
<comment type="caution">
    <text evidence="2">The sequence shown here is derived from an EMBL/GenBank/DDBJ whole genome shotgun (WGS) entry which is preliminary data.</text>
</comment>
<gene>
    <name evidence="2" type="ORF">AAHA92_31521</name>
</gene>
<accession>A0ABD1FQK2</accession>
<keyword evidence="3" id="KW-1185">Reference proteome</keyword>
<evidence type="ECO:0000313" key="2">
    <source>
        <dbReference type="EMBL" id="KAL1534126.1"/>
    </source>
</evidence>
<evidence type="ECO:0000313" key="3">
    <source>
        <dbReference type="Proteomes" id="UP001567538"/>
    </source>
</evidence>
<sequence length="97" mass="10896">MYPDLRLRYWSNKRLRNSTESSWKIKEFLAPMTTRSGRTISGPVQPKFERKEKEDPSSDTNEVKATMAALNEEDPEIGSLNAHLNGEPSSAIVVMAG</sequence>